<evidence type="ECO:0000313" key="4">
    <source>
        <dbReference type="Proteomes" id="UP000018439"/>
    </source>
</evidence>
<dbReference type="InterPro" id="IPR000326">
    <property type="entry name" value="PAP2/HPO"/>
</dbReference>
<feature type="transmembrane region" description="Helical" evidence="1">
    <location>
        <begin position="136"/>
        <end position="157"/>
    </location>
</feature>
<gene>
    <name evidence="3" type="ORF">Bcop_1493</name>
</gene>
<dbReference type="STRING" id="679937.Bcop_1493"/>
<feature type="transmembrane region" description="Helical" evidence="1">
    <location>
        <begin position="111"/>
        <end position="129"/>
    </location>
</feature>
<evidence type="ECO:0000259" key="2">
    <source>
        <dbReference type="SMART" id="SM00014"/>
    </source>
</evidence>
<dbReference type="PANTHER" id="PTHR14969:SF13">
    <property type="entry name" value="AT30094P"/>
    <property type="match status" value="1"/>
</dbReference>
<dbReference type="AlphaFoldDB" id="F3ZPV0"/>
<dbReference type="OrthoDB" id="9789113at2"/>
<sequence length="231" mass="26413">MTILENVLLWERDLFLKLNGSSSSLLDAMMWLFSGSIMWIPIAVFFIFTIAYKKKWTEWLPILLAISLVVLFCDTFSSGICKPFFMRLRPTHHPLFMDEVQTLFGYRGAKYGFISGHATNFFGFAMLTAHIFKNRIYTIIIFIWAFFVAYSRVYLGVHFISDVLAGALAGMAIGYATYRLYKTFLVHCPRQLAQPVSDSRLAGRNIAFVLLLNTLLFSIFSQDIVGALEHN</sequence>
<accession>F3ZPV0</accession>
<dbReference type="Gene3D" id="1.20.144.10">
    <property type="entry name" value="Phosphatidic acid phosphatase type 2/haloperoxidase"/>
    <property type="match status" value="2"/>
</dbReference>
<name>F3ZPV0_9BACE</name>
<dbReference type="SUPFAM" id="SSF48317">
    <property type="entry name" value="Acid phosphatase/Vanadium-dependent haloperoxidase"/>
    <property type="match status" value="1"/>
</dbReference>
<proteinExistence type="predicted"/>
<dbReference type="Proteomes" id="UP000018439">
    <property type="component" value="Chromosome"/>
</dbReference>
<keyword evidence="1" id="KW-0812">Transmembrane</keyword>
<evidence type="ECO:0000256" key="1">
    <source>
        <dbReference type="SAM" id="Phobius"/>
    </source>
</evidence>
<organism evidence="3 4">
    <name type="scientific">Bacteroides coprosuis DSM 18011</name>
    <dbReference type="NCBI Taxonomy" id="679937"/>
    <lineage>
        <taxon>Bacteria</taxon>
        <taxon>Pseudomonadati</taxon>
        <taxon>Bacteroidota</taxon>
        <taxon>Bacteroidia</taxon>
        <taxon>Bacteroidales</taxon>
        <taxon>Bacteroidaceae</taxon>
        <taxon>Bacteroides</taxon>
    </lineage>
</organism>
<dbReference type="Pfam" id="PF01569">
    <property type="entry name" value="PAP2"/>
    <property type="match status" value="1"/>
</dbReference>
<keyword evidence="1" id="KW-1133">Transmembrane helix</keyword>
<dbReference type="HOGENOM" id="CLU_072573_10_0_10"/>
<dbReference type="EMBL" id="CM001167">
    <property type="protein sequence ID" value="EGJ71687.1"/>
    <property type="molecule type" value="Genomic_DNA"/>
</dbReference>
<evidence type="ECO:0000313" key="3">
    <source>
        <dbReference type="EMBL" id="EGJ71687.1"/>
    </source>
</evidence>
<keyword evidence="4" id="KW-1185">Reference proteome</keyword>
<feature type="transmembrane region" description="Helical" evidence="1">
    <location>
        <begin position="202"/>
        <end position="221"/>
    </location>
</feature>
<feature type="transmembrane region" description="Helical" evidence="1">
    <location>
        <begin position="163"/>
        <end position="181"/>
    </location>
</feature>
<protein>
    <submittedName>
        <fullName evidence="3">Phosphoesterase PA-phosphatase related protein</fullName>
    </submittedName>
</protein>
<feature type="transmembrane region" description="Helical" evidence="1">
    <location>
        <begin position="28"/>
        <end position="52"/>
    </location>
</feature>
<feature type="domain" description="Phosphatidic acid phosphatase type 2/haloperoxidase" evidence="2">
    <location>
        <begin position="62"/>
        <end position="178"/>
    </location>
</feature>
<feature type="transmembrane region" description="Helical" evidence="1">
    <location>
        <begin position="59"/>
        <end position="80"/>
    </location>
</feature>
<dbReference type="SMART" id="SM00014">
    <property type="entry name" value="acidPPc"/>
    <property type="match status" value="1"/>
</dbReference>
<dbReference type="InterPro" id="IPR036938">
    <property type="entry name" value="PAP2/HPO_sf"/>
</dbReference>
<reference evidence="3 4" key="1">
    <citation type="journal article" date="2011" name="Stand. Genomic Sci.">
        <title>Non-contiguous finished genome sequence of Bacteroides coprosuis type strain (PC139).</title>
        <authorList>
            <person name="Land M."/>
            <person name="Held B."/>
            <person name="Gronow S."/>
            <person name="Abt B."/>
            <person name="Lucas S."/>
            <person name="Del Rio T.G."/>
            <person name="Nolan M."/>
            <person name="Tice H."/>
            <person name="Cheng J.F."/>
            <person name="Pitluck S."/>
            <person name="Liolios K."/>
            <person name="Pagani I."/>
            <person name="Ivanova N."/>
            <person name="Mavromatis K."/>
            <person name="Mikhailova N."/>
            <person name="Pati A."/>
            <person name="Tapia R."/>
            <person name="Han C."/>
            <person name="Goodwin L."/>
            <person name="Chen A."/>
            <person name="Palaniappan K."/>
            <person name="Hauser L."/>
            <person name="Brambilla E.M."/>
            <person name="Rohde M."/>
            <person name="Goker M."/>
            <person name="Detter J.C."/>
            <person name="Woyke T."/>
            <person name="Bristow J."/>
            <person name="Eisen J.A."/>
            <person name="Markowitz V."/>
            <person name="Hugenholtz P."/>
            <person name="Kyrpides N.C."/>
            <person name="Klenk H.P."/>
            <person name="Lapidus A."/>
        </authorList>
    </citation>
    <scope>NUCLEOTIDE SEQUENCE</scope>
    <source>
        <strain evidence="3 4">DSM 18011</strain>
    </source>
</reference>
<keyword evidence="1" id="KW-0472">Membrane</keyword>
<dbReference type="PANTHER" id="PTHR14969">
    <property type="entry name" value="SPHINGOSINE-1-PHOSPHATE PHOSPHOHYDROLASE"/>
    <property type="match status" value="1"/>
</dbReference>
<dbReference type="eggNOG" id="COG0671">
    <property type="taxonomic scope" value="Bacteria"/>
</dbReference>